<feature type="region of interest" description="Disordered" evidence="1">
    <location>
        <begin position="71"/>
        <end position="93"/>
    </location>
</feature>
<feature type="region of interest" description="Disordered" evidence="1">
    <location>
        <begin position="207"/>
        <end position="290"/>
    </location>
</feature>
<protein>
    <submittedName>
        <fullName evidence="2">Uncharacterized protein</fullName>
    </submittedName>
</protein>
<reference evidence="2 3" key="1">
    <citation type="submission" date="2018-08" db="EMBL/GenBank/DDBJ databases">
        <title>Draft genome sequences of two Aspergillus turcosus clinical strains isolated from bronchoalveolar lavage fluid: one azole-susceptible and the other azole-resistant.</title>
        <authorList>
            <person name="Parent-Michaud M."/>
            <person name="Dufresne P.J."/>
            <person name="Fournier E."/>
            <person name="Martineau C."/>
            <person name="Moreira S."/>
            <person name="Perkins V."/>
            <person name="De Repentigny L."/>
            <person name="Dufresne S.F."/>
        </authorList>
    </citation>
    <scope>NUCLEOTIDE SEQUENCE [LARGE SCALE GENOMIC DNA]</scope>
    <source>
        <strain evidence="2">HMR AF 1038</strain>
    </source>
</reference>
<accession>A0A397I9T7</accession>
<feature type="region of interest" description="Disordered" evidence="1">
    <location>
        <begin position="37"/>
        <end position="57"/>
    </location>
</feature>
<dbReference type="EMBL" id="NIDN02000179">
    <property type="protein sequence ID" value="RLL94883.1"/>
    <property type="molecule type" value="Genomic_DNA"/>
</dbReference>
<gene>
    <name evidence="2" type="ORF">CFD26_103398</name>
</gene>
<evidence type="ECO:0000313" key="3">
    <source>
        <dbReference type="Proteomes" id="UP000215289"/>
    </source>
</evidence>
<sequence length="323" mass="35217">MLGFSKRQREPDELTGDDKNGLRGNKVRILSDILLKQGKSAVSPKPRPLALRTSPDNLRGLSYTEACQTSSRLSLPTLTPAESSDDDDDGVTRTLRDHTTASINASRCAPQIFDSSAPIFSTTMDVDSVGDTYNLTSNGIRHDWPGSTPRNGSVQPSPIPHNLVSQFLNISEQSKVFAISEHSSAGNPSPIVMDQAFVESTNKIGHREKLSTESSQETFGSTQRLPSPISEDENAMSRGKCSMSDAEMASGASRSTSPALTPFQRDPSQWFGTTESQQQARQSGYPNGPHLSKKKISFSMGFRADCDKCLRKVPGHYSHIIRN</sequence>
<feature type="compositionally biased region" description="Polar residues" evidence="1">
    <location>
        <begin position="212"/>
        <end position="225"/>
    </location>
</feature>
<proteinExistence type="predicted"/>
<feature type="region of interest" description="Disordered" evidence="1">
    <location>
        <begin position="1"/>
        <end position="23"/>
    </location>
</feature>
<feature type="compositionally biased region" description="Polar residues" evidence="1">
    <location>
        <begin position="71"/>
        <end position="82"/>
    </location>
</feature>
<feature type="compositionally biased region" description="Basic and acidic residues" evidence="1">
    <location>
        <begin position="7"/>
        <end position="21"/>
    </location>
</feature>
<evidence type="ECO:0000256" key="1">
    <source>
        <dbReference type="SAM" id="MobiDB-lite"/>
    </source>
</evidence>
<dbReference type="Proteomes" id="UP000215289">
    <property type="component" value="Unassembled WGS sequence"/>
</dbReference>
<organism evidence="2 3">
    <name type="scientific">Aspergillus turcosus</name>
    <dbReference type="NCBI Taxonomy" id="1245748"/>
    <lineage>
        <taxon>Eukaryota</taxon>
        <taxon>Fungi</taxon>
        <taxon>Dikarya</taxon>
        <taxon>Ascomycota</taxon>
        <taxon>Pezizomycotina</taxon>
        <taxon>Eurotiomycetes</taxon>
        <taxon>Eurotiomycetidae</taxon>
        <taxon>Eurotiales</taxon>
        <taxon>Aspergillaceae</taxon>
        <taxon>Aspergillus</taxon>
        <taxon>Aspergillus subgen. Fumigati</taxon>
    </lineage>
</organism>
<feature type="compositionally biased region" description="Polar residues" evidence="1">
    <location>
        <begin position="266"/>
        <end position="285"/>
    </location>
</feature>
<dbReference type="AlphaFoldDB" id="A0A397I9T7"/>
<comment type="caution">
    <text evidence="2">The sequence shown here is derived from an EMBL/GenBank/DDBJ whole genome shotgun (WGS) entry which is preliminary data.</text>
</comment>
<evidence type="ECO:0000313" key="2">
    <source>
        <dbReference type="EMBL" id="RLL94883.1"/>
    </source>
</evidence>
<keyword evidence="3" id="KW-1185">Reference proteome</keyword>
<dbReference type="OrthoDB" id="2446291at2759"/>
<name>A0A397I9T7_9EURO</name>